<dbReference type="InterPro" id="IPR036236">
    <property type="entry name" value="Znf_C2H2_sf"/>
</dbReference>
<keyword evidence="11" id="KW-1185">Reference proteome</keyword>
<feature type="domain" description="Zn(2)-C6 fungal-type" evidence="8">
    <location>
        <begin position="101"/>
        <end position="130"/>
    </location>
</feature>
<reference evidence="10 11" key="1">
    <citation type="journal article" date="2014" name="BMC Genomics">
        <title>Genome and secretome analysis of the hemibiotrophic fungal pathogen, Moniliophthora roreri, which causes frosty pod rot disease of cacao: mechanisms of the biotrophic and necrotrophic phases.</title>
        <authorList>
            <person name="Meinhardt L.W."/>
            <person name="Costa G.G.L."/>
            <person name="Thomazella D.P.T."/>
            <person name="Teixeira P.J.P.L."/>
            <person name="Carazzolle M.F."/>
            <person name="Schuster S.C."/>
            <person name="Carlson J.E."/>
            <person name="Guiltinan M.J."/>
            <person name="Mieczkowski P."/>
            <person name="Farmer A."/>
            <person name="Ramaraj T."/>
            <person name="Crozier J."/>
            <person name="Davis R.E."/>
            <person name="Shao J."/>
            <person name="Melnick R.L."/>
            <person name="Pereira G.A.G."/>
            <person name="Bailey B.A."/>
        </authorList>
    </citation>
    <scope>NUCLEOTIDE SEQUENCE [LARGE SCALE GENOMIC DNA]</scope>
    <source>
        <strain evidence="10 11">MCA 2997</strain>
    </source>
</reference>
<dbReference type="GO" id="GO:0000981">
    <property type="term" value="F:DNA-binding transcription factor activity, RNA polymerase II-specific"/>
    <property type="evidence" value="ECO:0007669"/>
    <property type="project" value="InterPro"/>
</dbReference>
<dbReference type="InterPro" id="IPR036864">
    <property type="entry name" value="Zn2-C6_fun-type_DNA-bd_sf"/>
</dbReference>
<evidence type="ECO:0000259" key="8">
    <source>
        <dbReference type="PROSITE" id="PS50048"/>
    </source>
</evidence>
<accession>V2X2K1</accession>
<evidence type="ECO:0000256" key="1">
    <source>
        <dbReference type="ARBA" id="ARBA00022723"/>
    </source>
</evidence>
<evidence type="ECO:0000256" key="7">
    <source>
        <dbReference type="SAM" id="MobiDB-lite"/>
    </source>
</evidence>
<proteinExistence type="predicted"/>
<dbReference type="PROSITE" id="PS50157">
    <property type="entry name" value="ZINC_FINGER_C2H2_2"/>
    <property type="match status" value="2"/>
</dbReference>
<feature type="domain" description="C2H2-type" evidence="9">
    <location>
        <begin position="38"/>
        <end position="65"/>
    </location>
</feature>
<dbReference type="Proteomes" id="UP000017559">
    <property type="component" value="Unassembled WGS sequence"/>
</dbReference>
<keyword evidence="4" id="KW-0804">Transcription</keyword>
<keyword evidence="5" id="KW-0539">Nucleus</keyword>
<dbReference type="GO" id="GO:0008270">
    <property type="term" value="F:zinc ion binding"/>
    <property type="evidence" value="ECO:0007669"/>
    <property type="project" value="UniProtKB-KW"/>
</dbReference>
<dbReference type="PROSITE" id="PS00463">
    <property type="entry name" value="ZN2_CY6_FUNGAL_1"/>
    <property type="match status" value="1"/>
</dbReference>
<dbReference type="HOGENOM" id="CLU_742040_0_0_1"/>
<evidence type="ECO:0000256" key="5">
    <source>
        <dbReference type="ARBA" id="ARBA00023242"/>
    </source>
</evidence>
<dbReference type="Pfam" id="PF00172">
    <property type="entry name" value="Zn_clus"/>
    <property type="match status" value="1"/>
</dbReference>
<dbReference type="SUPFAM" id="SSF57667">
    <property type="entry name" value="beta-beta-alpha zinc fingers"/>
    <property type="match status" value="1"/>
</dbReference>
<evidence type="ECO:0000256" key="6">
    <source>
        <dbReference type="PROSITE-ProRule" id="PRU00042"/>
    </source>
</evidence>
<organism evidence="10 11">
    <name type="scientific">Moniliophthora roreri (strain MCA 2997)</name>
    <name type="common">Cocoa frosty pod rot fungus</name>
    <name type="synonym">Crinipellis roreri</name>
    <dbReference type="NCBI Taxonomy" id="1381753"/>
    <lineage>
        <taxon>Eukaryota</taxon>
        <taxon>Fungi</taxon>
        <taxon>Dikarya</taxon>
        <taxon>Basidiomycota</taxon>
        <taxon>Agaricomycotina</taxon>
        <taxon>Agaricomycetes</taxon>
        <taxon>Agaricomycetidae</taxon>
        <taxon>Agaricales</taxon>
        <taxon>Marasmiineae</taxon>
        <taxon>Marasmiaceae</taxon>
        <taxon>Moniliophthora</taxon>
    </lineage>
</organism>
<feature type="region of interest" description="Disordered" evidence="7">
    <location>
        <begin position="148"/>
        <end position="188"/>
    </location>
</feature>
<feature type="compositionally biased region" description="Low complexity" evidence="7">
    <location>
        <begin position="353"/>
        <end position="362"/>
    </location>
</feature>
<feature type="domain" description="C2H2-type" evidence="9">
    <location>
        <begin position="66"/>
        <end position="100"/>
    </location>
</feature>
<sequence>MMPPSQILFNVESPMESITHPVRTRSHRGNIPKLPQTKCCSFCPAKFTRTTHLNRHVRSHINQRLYSCNMCNSQFTRSDLLSRHKKTCGNSLNPHRSRQKSCQACAESKIKCDLLYPCSKCTSRGRTCIFFNDPEISRMKKCMMKSLGGSAATTPQSEDLDLPESPPLTPNSYYPHASSLKTHENSDCSPLRLEQRTYSIYPADEFANAGLQNDNPDTQSLSHGWYRIDSSHSYSVSSFDTPSPTQQGRGSAGEVSYYASASESSFSPTGHINHHGSYGSPGSVSSGPSEQDVAVMEYTRPPSTQYPQYHHHLATPAPVTGSIPGYGLDTATYSYPQLAEQPTYKPWFRDDLSSNTTSSLPSPDSPYGPTTYV</sequence>
<dbReference type="AlphaFoldDB" id="V2X2K1"/>
<evidence type="ECO:0000313" key="11">
    <source>
        <dbReference type="Proteomes" id="UP000017559"/>
    </source>
</evidence>
<dbReference type="SMART" id="SM00066">
    <property type="entry name" value="GAL4"/>
    <property type="match status" value="1"/>
</dbReference>
<dbReference type="PANTHER" id="PTHR47660:SF2">
    <property type="entry name" value="TRANSCRIPTION FACTOR WITH C2H2 AND ZN(2)-CYS(6) DNA BINDING DOMAIN (EUROFUNG)"/>
    <property type="match status" value="1"/>
</dbReference>
<feature type="compositionally biased region" description="Low complexity" evidence="7">
    <location>
        <begin position="276"/>
        <end position="289"/>
    </location>
</feature>
<comment type="caution">
    <text evidence="10">The sequence shown here is derived from an EMBL/GenBank/DDBJ whole genome shotgun (WGS) entry which is preliminary data.</text>
</comment>
<keyword evidence="6" id="KW-0863">Zinc-finger</keyword>
<feature type="compositionally biased region" description="Polar residues" evidence="7">
    <location>
        <begin position="239"/>
        <end position="249"/>
    </location>
</feature>
<dbReference type="SMART" id="SM00355">
    <property type="entry name" value="ZnF_C2H2"/>
    <property type="match status" value="2"/>
</dbReference>
<dbReference type="OrthoDB" id="1405595at2759"/>
<keyword evidence="3" id="KW-0805">Transcription regulation</keyword>
<dbReference type="KEGG" id="mrr:Moror_14497"/>
<dbReference type="CDD" id="cd00067">
    <property type="entry name" value="GAL4"/>
    <property type="match status" value="1"/>
</dbReference>
<keyword evidence="1" id="KW-0479">Metal-binding</keyword>
<dbReference type="EMBL" id="AWSO01000203">
    <property type="protein sequence ID" value="ESK93343.1"/>
    <property type="molecule type" value="Genomic_DNA"/>
</dbReference>
<dbReference type="Gene3D" id="4.10.240.10">
    <property type="entry name" value="Zn(2)-C6 fungal-type DNA-binding domain"/>
    <property type="match status" value="1"/>
</dbReference>
<evidence type="ECO:0000313" key="10">
    <source>
        <dbReference type="EMBL" id="ESK93343.1"/>
    </source>
</evidence>
<keyword evidence="2" id="KW-0862">Zinc</keyword>
<protein>
    <submittedName>
        <fullName evidence="10">C6 zinc finger domain containing protein</fullName>
    </submittedName>
</protein>
<dbReference type="InterPro" id="IPR001138">
    <property type="entry name" value="Zn2Cys6_DnaBD"/>
</dbReference>
<evidence type="ECO:0000259" key="9">
    <source>
        <dbReference type="PROSITE" id="PS50157"/>
    </source>
</evidence>
<feature type="compositionally biased region" description="Low complexity" evidence="7">
    <location>
        <begin position="252"/>
        <end position="267"/>
    </location>
</feature>
<gene>
    <name evidence="10" type="ORF">Moror_14497</name>
</gene>
<name>V2X2K1_MONRO</name>
<evidence type="ECO:0000256" key="4">
    <source>
        <dbReference type="ARBA" id="ARBA00023163"/>
    </source>
</evidence>
<dbReference type="InterPro" id="IPR013087">
    <property type="entry name" value="Znf_C2H2_type"/>
</dbReference>
<feature type="region of interest" description="Disordered" evidence="7">
    <location>
        <begin position="349"/>
        <end position="373"/>
    </location>
</feature>
<dbReference type="Gene3D" id="3.30.160.60">
    <property type="entry name" value="Classic Zinc Finger"/>
    <property type="match status" value="1"/>
</dbReference>
<dbReference type="PROSITE" id="PS00028">
    <property type="entry name" value="ZINC_FINGER_C2H2_1"/>
    <property type="match status" value="1"/>
</dbReference>
<dbReference type="PANTHER" id="PTHR47660">
    <property type="entry name" value="TRANSCRIPTION FACTOR WITH C2H2 AND ZN(2)-CYS(6) DNA BINDING DOMAIN (EUROFUNG)-RELATED-RELATED"/>
    <property type="match status" value="1"/>
</dbReference>
<dbReference type="SUPFAM" id="SSF57701">
    <property type="entry name" value="Zn2/Cys6 DNA-binding domain"/>
    <property type="match status" value="1"/>
</dbReference>
<feature type="region of interest" description="Disordered" evidence="7">
    <location>
        <begin position="234"/>
        <end position="292"/>
    </location>
</feature>
<evidence type="ECO:0000256" key="2">
    <source>
        <dbReference type="ARBA" id="ARBA00022833"/>
    </source>
</evidence>
<dbReference type="PROSITE" id="PS50048">
    <property type="entry name" value="ZN2_CY6_FUNGAL_2"/>
    <property type="match status" value="1"/>
</dbReference>
<evidence type="ECO:0000256" key="3">
    <source>
        <dbReference type="ARBA" id="ARBA00023015"/>
    </source>
</evidence>